<protein>
    <submittedName>
        <fullName evidence="1">Uncharacterized protein</fullName>
    </submittedName>
</protein>
<keyword evidence="2" id="KW-1185">Reference proteome</keyword>
<proteinExistence type="predicted"/>
<comment type="caution">
    <text evidence="1">The sequence shown here is derived from an EMBL/GenBank/DDBJ whole genome shotgun (WGS) entry which is preliminary data.</text>
</comment>
<sequence length="145" mass="16161">MSRWIHIIAPTCPMQIGKRPHDASMLISDLNHQLKSTNLLVESLLFELTHFQQPIATNKTIELSKFNYDDVGIGLSDEAKLVINPHKLPLGYSPMIGLDELYPPVGGGCLKYQEELMQDMTQRKKGVCDEVLGSTNCAVLVNHTT</sequence>
<gene>
    <name evidence="1" type="ORF">HYC85_010036</name>
</gene>
<evidence type="ECO:0000313" key="1">
    <source>
        <dbReference type="EMBL" id="KAF5952092.1"/>
    </source>
</evidence>
<name>A0A7J7HGS1_CAMSI</name>
<dbReference type="Proteomes" id="UP000593564">
    <property type="component" value="Unassembled WGS sequence"/>
</dbReference>
<dbReference type="EMBL" id="JACBKZ010000004">
    <property type="protein sequence ID" value="KAF5952092.1"/>
    <property type="molecule type" value="Genomic_DNA"/>
</dbReference>
<accession>A0A7J7HGS1</accession>
<evidence type="ECO:0000313" key="2">
    <source>
        <dbReference type="Proteomes" id="UP000593564"/>
    </source>
</evidence>
<dbReference type="AlphaFoldDB" id="A0A7J7HGS1"/>
<reference evidence="1 2" key="2">
    <citation type="submission" date="2020-07" db="EMBL/GenBank/DDBJ databases">
        <title>Genome assembly of wild tea tree DASZ reveals pedigree and selection history of tea varieties.</title>
        <authorList>
            <person name="Zhang W."/>
        </authorList>
    </citation>
    <scope>NUCLEOTIDE SEQUENCE [LARGE SCALE GENOMIC DNA]</scope>
    <source>
        <strain evidence="2">cv. G240</strain>
        <tissue evidence="1">Leaf</tissue>
    </source>
</reference>
<organism evidence="1 2">
    <name type="scientific">Camellia sinensis</name>
    <name type="common">Tea plant</name>
    <name type="synonym">Thea sinensis</name>
    <dbReference type="NCBI Taxonomy" id="4442"/>
    <lineage>
        <taxon>Eukaryota</taxon>
        <taxon>Viridiplantae</taxon>
        <taxon>Streptophyta</taxon>
        <taxon>Embryophyta</taxon>
        <taxon>Tracheophyta</taxon>
        <taxon>Spermatophyta</taxon>
        <taxon>Magnoliopsida</taxon>
        <taxon>eudicotyledons</taxon>
        <taxon>Gunneridae</taxon>
        <taxon>Pentapetalae</taxon>
        <taxon>asterids</taxon>
        <taxon>Ericales</taxon>
        <taxon>Theaceae</taxon>
        <taxon>Camellia</taxon>
    </lineage>
</organism>
<reference evidence="2" key="1">
    <citation type="journal article" date="2020" name="Nat. Commun.">
        <title>Genome assembly of wild tea tree DASZ reveals pedigree and selection history of tea varieties.</title>
        <authorList>
            <person name="Zhang W."/>
            <person name="Zhang Y."/>
            <person name="Qiu H."/>
            <person name="Guo Y."/>
            <person name="Wan H."/>
            <person name="Zhang X."/>
            <person name="Scossa F."/>
            <person name="Alseekh S."/>
            <person name="Zhang Q."/>
            <person name="Wang P."/>
            <person name="Xu L."/>
            <person name="Schmidt M.H."/>
            <person name="Jia X."/>
            <person name="Li D."/>
            <person name="Zhu A."/>
            <person name="Guo F."/>
            <person name="Chen W."/>
            <person name="Ni D."/>
            <person name="Usadel B."/>
            <person name="Fernie A.R."/>
            <person name="Wen W."/>
        </authorList>
    </citation>
    <scope>NUCLEOTIDE SEQUENCE [LARGE SCALE GENOMIC DNA]</scope>
    <source>
        <strain evidence="2">cv. G240</strain>
    </source>
</reference>